<evidence type="ECO:0000313" key="1">
    <source>
        <dbReference type="EMBL" id="MEE3718376.1"/>
    </source>
</evidence>
<comment type="caution">
    <text evidence="1">The sequence shown here is derived from an EMBL/GenBank/DDBJ whole genome shotgun (WGS) entry which is preliminary data.</text>
</comment>
<dbReference type="RefSeq" id="WP_330484809.1">
    <property type="nucleotide sequence ID" value="NZ_JAZBJZ010000075.1"/>
</dbReference>
<dbReference type="EMBL" id="JAZBJZ010000075">
    <property type="protein sequence ID" value="MEE3718376.1"/>
    <property type="molecule type" value="Genomic_DNA"/>
</dbReference>
<dbReference type="InterPro" id="IPR011749">
    <property type="entry name" value="CHP02243"/>
</dbReference>
<dbReference type="Proteomes" id="UP001333818">
    <property type="component" value="Unassembled WGS sequence"/>
</dbReference>
<name>A0AAW9PZP9_9CYAN</name>
<dbReference type="NCBIfam" id="TIGR02243">
    <property type="entry name" value="putative baseplate assembly protein"/>
    <property type="match status" value="1"/>
</dbReference>
<proteinExistence type="predicted"/>
<accession>A0AAW9PZP9</accession>
<sequence>MSPEFDFLPNLPKSDLDDRTFQDLVNECLLRIPRYCPEWTNYNPSDPGITLIELFAWLADQMLMRFNKVPRRNYVAFLELLGIRLLPPAPAQTDVTFYLSASLPETYVIPAATEVATIRTETEESVIFSTDRPLAIAKPTIRHLLTAETVETVPQVLRDRLTGLWSEGIDEGWEGPELSIFNDEPRANNCFYLVFDTEQPTEGNVIALQVRGEAATSTGINPDIPPRHWEAWNGVVWEPVLLRETDDHTKGFSFSDQTRQGGSPTQGAEVILHLPQYWPVTQFTNYRGRWIRCICTPLKINQPGYSRSPRIVGLNVRSIGGTVSVTQSSAVTNEIVGESNGNPGQTFELLQTPILPRTADEYVLVTPPMGLPQIWQEVSDFSNSGSEDLHYVLDSQTGVIQFGPLVHAPSHLQSQIVQRMRLQGTPLERVEPDALSTDSLATAVAGRQYGAVPPKGATIAMAKYRTGGGLKGNVQRGTIRFLKTAVPYVASLINHVSAYNGADAESLDDAAIRVPRLLRTRNRAVTKEDFETLTLEAGSGAIARVMCLTASRKEDAGIVRLLLVPQVNTEAIELGDGIDPDRLALSPQLNDRVVSFLDERRLLGVQIRCSQPDYVGVSVQTEISLDPEYRNPQAQQEVVNKLQVALYRFLNPLTGGAQGKGWEFGRPLYPSDIVKLLQTVKGVRYLGTVQLFELRLQEEGWVRTLPREPIIDPGPLGLICSWRNSRLRSSHVISVV</sequence>
<keyword evidence="2" id="KW-1185">Reference proteome</keyword>
<evidence type="ECO:0000313" key="2">
    <source>
        <dbReference type="Proteomes" id="UP001333818"/>
    </source>
</evidence>
<reference evidence="1" key="1">
    <citation type="submission" date="2024-01" db="EMBL/GenBank/DDBJ databases">
        <title>Bank of Algae and Cyanobacteria of the Azores (BACA) strain genomes.</title>
        <authorList>
            <person name="Luz R."/>
            <person name="Cordeiro R."/>
            <person name="Fonseca A."/>
            <person name="Goncalves V."/>
        </authorList>
    </citation>
    <scope>NUCLEOTIDE SEQUENCE</scope>
    <source>
        <strain evidence="1">BACA0141</strain>
    </source>
</reference>
<gene>
    <name evidence="1" type="ORF">V2H45_16670</name>
</gene>
<organism evidence="1 2">
    <name type="scientific">Tumidithrix elongata BACA0141</name>
    <dbReference type="NCBI Taxonomy" id="2716417"/>
    <lineage>
        <taxon>Bacteria</taxon>
        <taxon>Bacillati</taxon>
        <taxon>Cyanobacteriota</taxon>
        <taxon>Cyanophyceae</taxon>
        <taxon>Pseudanabaenales</taxon>
        <taxon>Pseudanabaenaceae</taxon>
        <taxon>Tumidithrix</taxon>
        <taxon>Tumidithrix elongata</taxon>
    </lineage>
</organism>
<dbReference type="AlphaFoldDB" id="A0AAW9PZP9"/>
<protein>
    <submittedName>
        <fullName evidence="1">Baseplate assembly protein</fullName>
    </submittedName>
</protein>